<dbReference type="Pfam" id="PF00583">
    <property type="entry name" value="Acetyltransf_1"/>
    <property type="match status" value="1"/>
</dbReference>
<comment type="caution">
    <text evidence="4">The sequence shown here is derived from an EMBL/GenBank/DDBJ whole genome shotgun (WGS) entry which is preliminary data.</text>
</comment>
<gene>
    <name evidence="4" type="ORF">GTW51_04335</name>
</gene>
<dbReference type="Proteomes" id="UP000476332">
    <property type="component" value="Unassembled WGS sequence"/>
</dbReference>
<accession>A0A6L9MDV6</accession>
<dbReference type="Gene3D" id="3.40.630.30">
    <property type="match status" value="1"/>
</dbReference>
<dbReference type="InterPro" id="IPR000182">
    <property type="entry name" value="GNAT_dom"/>
</dbReference>
<organism evidence="4 5">
    <name type="scientific">Aurantimonas aggregata</name>
    <dbReference type="NCBI Taxonomy" id="2047720"/>
    <lineage>
        <taxon>Bacteria</taxon>
        <taxon>Pseudomonadati</taxon>
        <taxon>Pseudomonadota</taxon>
        <taxon>Alphaproteobacteria</taxon>
        <taxon>Hyphomicrobiales</taxon>
        <taxon>Aurantimonadaceae</taxon>
        <taxon>Aurantimonas</taxon>
    </lineage>
</organism>
<dbReference type="InterPro" id="IPR016181">
    <property type="entry name" value="Acyl_CoA_acyltransferase"/>
</dbReference>
<keyword evidence="1 4" id="KW-0808">Transferase</keyword>
<proteinExistence type="predicted"/>
<keyword evidence="2" id="KW-0012">Acyltransferase</keyword>
<dbReference type="RefSeq" id="WP_163042613.1">
    <property type="nucleotide sequence ID" value="NZ_JAAAMJ010000001.1"/>
</dbReference>
<feature type="domain" description="N-acetyltransferase" evidence="3">
    <location>
        <begin position="4"/>
        <end position="152"/>
    </location>
</feature>
<evidence type="ECO:0000259" key="3">
    <source>
        <dbReference type="PROSITE" id="PS51186"/>
    </source>
</evidence>
<name>A0A6L9MDV6_9HYPH</name>
<dbReference type="PROSITE" id="PS51186">
    <property type="entry name" value="GNAT"/>
    <property type="match status" value="1"/>
</dbReference>
<dbReference type="CDD" id="cd04301">
    <property type="entry name" value="NAT_SF"/>
    <property type="match status" value="1"/>
</dbReference>
<evidence type="ECO:0000313" key="5">
    <source>
        <dbReference type="Proteomes" id="UP000476332"/>
    </source>
</evidence>
<protein>
    <submittedName>
        <fullName evidence="4">GNAT family N-acetyltransferase</fullName>
    </submittedName>
</protein>
<evidence type="ECO:0000256" key="2">
    <source>
        <dbReference type="ARBA" id="ARBA00023315"/>
    </source>
</evidence>
<dbReference type="EMBL" id="JAAAMJ010000001">
    <property type="protein sequence ID" value="NDV85927.1"/>
    <property type="molecule type" value="Genomic_DNA"/>
</dbReference>
<keyword evidence="5" id="KW-1185">Reference proteome</keyword>
<dbReference type="InterPro" id="IPR050832">
    <property type="entry name" value="Bact_Acetyltransf"/>
</dbReference>
<dbReference type="AlphaFoldDB" id="A0A6L9MDV6"/>
<dbReference type="SUPFAM" id="SSF55729">
    <property type="entry name" value="Acyl-CoA N-acyltransferases (Nat)"/>
    <property type="match status" value="1"/>
</dbReference>
<evidence type="ECO:0000313" key="4">
    <source>
        <dbReference type="EMBL" id="NDV85927.1"/>
    </source>
</evidence>
<dbReference type="PANTHER" id="PTHR43877:SF2">
    <property type="entry name" value="AMINOALKYLPHOSPHONATE N-ACETYLTRANSFERASE-RELATED"/>
    <property type="match status" value="1"/>
</dbReference>
<evidence type="ECO:0000256" key="1">
    <source>
        <dbReference type="ARBA" id="ARBA00022679"/>
    </source>
</evidence>
<dbReference type="GO" id="GO:0016747">
    <property type="term" value="F:acyltransferase activity, transferring groups other than amino-acyl groups"/>
    <property type="evidence" value="ECO:0007669"/>
    <property type="project" value="InterPro"/>
</dbReference>
<sequence length="152" mass="16723">MTIAMIRPATRDDVRAIVALLAEDDIGGAIDTGAAADLPLYEAQFDRIAASTTEFLFVAEVDGRVVGTFEIVIARSLPYRAATRCILEAVQVHPSMRGQRIGEAMVLRAMEEGRARGADVMTLTSNVKREAAHRFYERLGFERSHVGFKRAL</sequence>
<dbReference type="PANTHER" id="PTHR43877">
    <property type="entry name" value="AMINOALKYLPHOSPHONATE N-ACETYLTRANSFERASE-RELATED-RELATED"/>
    <property type="match status" value="1"/>
</dbReference>
<reference evidence="4 5" key="1">
    <citation type="submission" date="2020-01" db="EMBL/GenBank/DDBJ databases">
        <title>Genomes of bacteria type strains.</title>
        <authorList>
            <person name="Chen J."/>
            <person name="Zhu S."/>
            <person name="Chen J."/>
        </authorList>
    </citation>
    <scope>NUCLEOTIDE SEQUENCE [LARGE SCALE GENOMIC DNA]</scope>
    <source>
        <strain evidence="4 5">KCTC 52919</strain>
    </source>
</reference>